<gene>
    <name evidence="1" type="ORF">C8P70_103149</name>
</gene>
<dbReference type="EMBL" id="SOAG01000003">
    <property type="protein sequence ID" value="TDS65123.1"/>
    <property type="molecule type" value="Genomic_DNA"/>
</dbReference>
<reference evidence="1 2" key="1">
    <citation type="submission" date="2019-03" db="EMBL/GenBank/DDBJ databases">
        <title>Genomic Encyclopedia of Archaeal and Bacterial Type Strains, Phase II (KMG-II): from individual species to whole genera.</title>
        <authorList>
            <person name="Goeker M."/>
        </authorList>
    </citation>
    <scope>NUCLEOTIDE SEQUENCE [LARGE SCALE GENOMIC DNA]</scope>
    <source>
        <strain evidence="1 2">DSM 28213</strain>
    </source>
</reference>
<dbReference type="OrthoDB" id="1187827at2"/>
<comment type="caution">
    <text evidence="1">The sequence shown here is derived from an EMBL/GenBank/DDBJ whole genome shotgun (WGS) entry which is preliminary data.</text>
</comment>
<evidence type="ECO:0000313" key="2">
    <source>
        <dbReference type="Proteomes" id="UP000295215"/>
    </source>
</evidence>
<keyword evidence="2" id="KW-1185">Reference proteome</keyword>
<proteinExistence type="predicted"/>
<dbReference type="AlphaFoldDB" id="A0A4R7FCZ0"/>
<protein>
    <submittedName>
        <fullName evidence="1">Uncharacterized protein</fullName>
    </submittedName>
</protein>
<sequence>MKKYNRYNFFKHTYCEWQEISRDFIKGRTADYKSKSGSEYFFDEKGVARLSDHWGRAANCRWKFISKSKKNGKYYIAYATWDSFFPNNENEPLYAIVVEKEKKDVTFVHKYCLKDSEAVLWNAADAAKRIAKIKEILQTDVWFKYFREIEIEKARDFLIQGLVGSRKKFVELRKELVDKSKIS</sequence>
<name>A0A4R7FCZ0_9FLAO</name>
<evidence type="ECO:0000313" key="1">
    <source>
        <dbReference type="EMBL" id="TDS65123.1"/>
    </source>
</evidence>
<dbReference type="RefSeq" id="WP_133711727.1">
    <property type="nucleotide sequence ID" value="NZ_SOAG01000003.1"/>
</dbReference>
<dbReference type="Proteomes" id="UP000295215">
    <property type="component" value="Unassembled WGS sequence"/>
</dbReference>
<organism evidence="1 2">
    <name type="scientific">Myroides indicus</name>
    <dbReference type="NCBI Taxonomy" id="1323422"/>
    <lineage>
        <taxon>Bacteria</taxon>
        <taxon>Pseudomonadati</taxon>
        <taxon>Bacteroidota</taxon>
        <taxon>Flavobacteriia</taxon>
        <taxon>Flavobacteriales</taxon>
        <taxon>Flavobacteriaceae</taxon>
        <taxon>Myroides</taxon>
    </lineage>
</organism>
<accession>A0A4R7FCZ0</accession>